<sequence>MSALLEIVYETIMQNWKKLTRRCIQRDTLLRHMSSHAKPPATRNSTSSSSSSKRPHEEQHFRPGDCGPISLAATSQPTKTTTPVPQRSDLDPMDLFPFADDKSDDIDVPPELSSERDPTVFETPSVIPSSSGRIIEIDDLDPLEVARLFGSGGNGSSLAFQTSDLMQNSVSPALDRYQSHGSDSQPESFELPPELFNSTVDVHARTWLRDFCAGD</sequence>
<dbReference type="AlphaFoldDB" id="A0A0D2K2X5"/>
<reference evidence="2 3" key="1">
    <citation type="submission" date="2015-01" db="EMBL/GenBank/DDBJ databases">
        <title>The Genome Sequence of Fonsecaea multimorphosa CBS 102226.</title>
        <authorList>
            <consortium name="The Broad Institute Genomics Platform"/>
            <person name="Cuomo C."/>
            <person name="de Hoog S."/>
            <person name="Gorbushina A."/>
            <person name="Stielow B."/>
            <person name="Teixiera M."/>
            <person name="Abouelleil A."/>
            <person name="Chapman S.B."/>
            <person name="Priest M."/>
            <person name="Young S.K."/>
            <person name="Wortman J."/>
            <person name="Nusbaum C."/>
            <person name="Birren B."/>
        </authorList>
    </citation>
    <scope>NUCLEOTIDE SEQUENCE [LARGE SCALE GENOMIC DNA]</scope>
    <source>
        <strain evidence="2 3">CBS 102226</strain>
    </source>
</reference>
<evidence type="ECO:0000313" key="3">
    <source>
        <dbReference type="Proteomes" id="UP000053411"/>
    </source>
</evidence>
<dbReference type="EMBL" id="KN848067">
    <property type="protein sequence ID" value="KIY00198.1"/>
    <property type="molecule type" value="Genomic_DNA"/>
</dbReference>
<feature type="compositionally biased region" description="Basic and acidic residues" evidence="1">
    <location>
        <begin position="54"/>
        <end position="63"/>
    </location>
</feature>
<proteinExistence type="predicted"/>
<feature type="region of interest" description="Disordered" evidence="1">
    <location>
        <begin position="31"/>
        <end position="125"/>
    </location>
</feature>
<dbReference type="GeneID" id="27709629"/>
<evidence type="ECO:0000256" key="1">
    <source>
        <dbReference type="SAM" id="MobiDB-lite"/>
    </source>
</evidence>
<dbReference type="VEuPathDB" id="FungiDB:Z520_03883"/>
<dbReference type="Proteomes" id="UP000053411">
    <property type="component" value="Unassembled WGS sequence"/>
</dbReference>
<dbReference type="RefSeq" id="XP_016634320.1">
    <property type="nucleotide sequence ID" value="XM_016774393.1"/>
</dbReference>
<gene>
    <name evidence="2" type="ORF">Z520_03883</name>
</gene>
<protein>
    <submittedName>
        <fullName evidence="2">Uncharacterized protein</fullName>
    </submittedName>
</protein>
<organism evidence="2 3">
    <name type="scientific">Fonsecaea multimorphosa CBS 102226</name>
    <dbReference type="NCBI Taxonomy" id="1442371"/>
    <lineage>
        <taxon>Eukaryota</taxon>
        <taxon>Fungi</taxon>
        <taxon>Dikarya</taxon>
        <taxon>Ascomycota</taxon>
        <taxon>Pezizomycotina</taxon>
        <taxon>Eurotiomycetes</taxon>
        <taxon>Chaetothyriomycetidae</taxon>
        <taxon>Chaetothyriales</taxon>
        <taxon>Herpotrichiellaceae</taxon>
        <taxon>Fonsecaea</taxon>
    </lineage>
</organism>
<accession>A0A0D2K2X5</accession>
<feature type="compositionally biased region" description="Polar residues" evidence="1">
    <location>
        <begin position="72"/>
        <end position="85"/>
    </location>
</feature>
<keyword evidence="3" id="KW-1185">Reference proteome</keyword>
<dbReference type="OrthoDB" id="4136092at2759"/>
<dbReference type="STRING" id="1442371.A0A0D2K2X5"/>
<evidence type="ECO:0000313" key="2">
    <source>
        <dbReference type="EMBL" id="KIY00198.1"/>
    </source>
</evidence>
<name>A0A0D2K2X5_9EURO</name>